<evidence type="ECO:0000259" key="2">
    <source>
        <dbReference type="Pfam" id="PF11575"/>
    </source>
</evidence>
<comment type="caution">
    <text evidence="3">The sequence shown here is derived from an EMBL/GenBank/DDBJ whole genome shotgun (WGS) entry which is preliminary data.</text>
</comment>
<feature type="domain" description="Ferric siderophore reductase C-terminal" evidence="2">
    <location>
        <begin position="240"/>
        <end position="260"/>
    </location>
</feature>
<gene>
    <name evidence="3" type="ORF">QYF49_12435</name>
</gene>
<dbReference type="InterPro" id="IPR024726">
    <property type="entry name" value="FhuF_C"/>
</dbReference>
<evidence type="ECO:0000259" key="1">
    <source>
        <dbReference type="Pfam" id="PF06276"/>
    </source>
</evidence>
<dbReference type="Pfam" id="PF06276">
    <property type="entry name" value="FhuF"/>
    <property type="match status" value="1"/>
</dbReference>
<dbReference type="EMBL" id="JAUHLN010000002">
    <property type="protein sequence ID" value="MDN4073811.1"/>
    <property type="molecule type" value="Genomic_DNA"/>
</dbReference>
<organism evidence="3 4">
    <name type="scientific">Fictibacillus terranigra</name>
    <dbReference type="NCBI Taxonomy" id="3058424"/>
    <lineage>
        <taxon>Bacteria</taxon>
        <taxon>Bacillati</taxon>
        <taxon>Bacillota</taxon>
        <taxon>Bacilli</taxon>
        <taxon>Bacillales</taxon>
        <taxon>Fictibacillaceae</taxon>
        <taxon>Fictibacillus</taxon>
    </lineage>
</organism>
<accession>A0ABT8E7C0</accession>
<feature type="domain" description="Aerobactin siderophore biosynthesis IucA/IucC-like C-terminal" evidence="1">
    <location>
        <begin position="79"/>
        <end position="195"/>
    </location>
</feature>
<proteinExistence type="predicted"/>
<keyword evidence="4" id="KW-1185">Reference proteome</keyword>
<protein>
    <submittedName>
        <fullName evidence="3">IucA/IucC family C-terminal-domain containing protein</fullName>
    </submittedName>
</protein>
<reference evidence="3" key="1">
    <citation type="submission" date="2023-06" db="EMBL/GenBank/DDBJ databases">
        <title>Draft Genome Sequences of Representative Paenibacillus Polymyxa, Bacillus cereus, Fictibacillus sp., and Brevibacillus agri Strains Isolated from Amazonian Dark Earth.</title>
        <authorList>
            <person name="Pellegrinetti T.A."/>
            <person name="Cunha I.C.M."/>
            <person name="Chaves M.G."/>
            <person name="Freitas A.S."/>
            <person name="Silva A.V.R."/>
            <person name="Tsai S.M."/>
            <person name="Mendes L.W."/>
        </authorList>
    </citation>
    <scope>NUCLEOTIDE SEQUENCE</scope>
    <source>
        <strain evidence="3">CENA-BCM004</strain>
    </source>
</reference>
<name>A0ABT8E7C0_9BACL</name>
<evidence type="ECO:0000313" key="4">
    <source>
        <dbReference type="Proteomes" id="UP001168694"/>
    </source>
</evidence>
<evidence type="ECO:0000313" key="3">
    <source>
        <dbReference type="EMBL" id="MDN4073811.1"/>
    </source>
</evidence>
<dbReference type="Proteomes" id="UP001168694">
    <property type="component" value="Unassembled WGS sequence"/>
</dbReference>
<sequence length="264" mass="31045">MERGEQLAMVPAQLNMRDVIGWSESEKLYFENKCRFQFHFSKEKAAFAAKRLLNRENMLSFIEEAAKKIGSREDRVTASLFFKRYVFCCLTSSLYALSLRNKQFDMRLQNVIIIDEQDKHSWLPSFSLQNLEGISMAGDRERWRSSVIEMIFAQNITILLDHLALYTKASKAMLWENALIYIAWLYDAWRSEEHPAHIKKRLEEDYRFIVQEAEGFHFGTSSNPFLNSSRKYEEKEMPKRQTCCLYYRTDGGTCCKTCPLKEAD</sequence>
<dbReference type="InterPro" id="IPR022770">
    <property type="entry name" value="IucA/IucC-like_C"/>
</dbReference>
<dbReference type="RefSeq" id="WP_290399908.1">
    <property type="nucleotide sequence ID" value="NZ_JAUHLN010000002.1"/>
</dbReference>
<dbReference type="Pfam" id="PF11575">
    <property type="entry name" value="FhuF_C"/>
    <property type="match status" value="1"/>
</dbReference>